<dbReference type="InterPro" id="IPR012338">
    <property type="entry name" value="Beta-lactam/transpept-like"/>
</dbReference>
<feature type="region of interest" description="Disordered" evidence="1">
    <location>
        <begin position="241"/>
        <end position="265"/>
    </location>
</feature>
<protein>
    <submittedName>
        <fullName evidence="3">Beta-lactamase family protein</fullName>
    </submittedName>
</protein>
<reference evidence="3 4" key="2">
    <citation type="journal article" date="2020" name="Microbiol. Resour. Announc.">
        <title>Antarctic desert soil bacteria exhibit high novel natural product potential, evaluated through long-read genome sequencing and comparative genomics.</title>
        <authorList>
            <person name="Benaud N."/>
            <person name="Edwards R.J."/>
            <person name="Amos T.G."/>
            <person name="D'Agostino P.M."/>
            <person name="Gutierrez-Chavez C."/>
            <person name="Montgomery K."/>
            <person name="Nicetic I."/>
            <person name="Ferrari B.C."/>
        </authorList>
    </citation>
    <scope>NUCLEOTIDE SEQUENCE [LARGE SCALE GENOMIC DNA]</scope>
    <source>
        <strain evidence="3 4">SPB151</strain>
    </source>
</reference>
<keyword evidence="4" id="KW-1185">Reference proteome</keyword>
<dbReference type="AlphaFoldDB" id="A0A7G6X698"/>
<reference evidence="4" key="1">
    <citation type="submission" date="2019-09" db="EMBL/GenBank/DDBJ databases">
        <title>Antimicrobial potential of Antarctic Bacteria.</title>
        <authorList>
            <person name="Benaud N."/>
            <person name="Edwards R.J."/>
            <person name="Ferrari B.C."/>
        </authorList>
    </citation>
    <scope>NUCLEOTIDE SEQUENCE [LARGE SCALE GENOMIC DNA]</scope>
    <source>
        <strain evidence="4">SPB151</strain>
    </source>
</reference>
<evidence type="ECO:0000313" key="4">
    <source>
        <dbReference type="Proteomes" id="UP000515563"/>
    </source>
</evidence>
<name>A0A7G6X698_9ACTN</name>
<feature type="region of interest" description="Disordered" evidence="1">
    <location>
        <begin position="1"/>
        <end position="31"/>
    </location>
</feature>
<proteinExistence type="predicted"/>
<dbReference type="Proteomes" id="UP000515563">
    <property type="component" value="Chromosome"/>
</dbReference>
<gene>
    <name evidence="3" type="ORF">F1D05_32385</name>
</gene>
<dbReference type="PANTHER" id="PTHR46825">
    <property type="entry name" value="D-ALANYL-D-ALANINE-CARBOXYPEPTIDASE/ENDOPEPTIDASE AMPH"/>
    <property type="match status" value="1"/>
</dbReference>
<organism evidence="3 4">
    <name type="scientific">Kribbella qitaiheensis</name>
    <dbReference type="NCBI Taxonomy" id="1544730"/>
    <lineage>
        <taxon>Bacteria</taxon>
        <taxon>Bacillati</taxon>
        <taxon>Actinomycetota</taxon>
        <taxon>Actinomycetes</taxon>
        <taxon>Propionibacteriales</taxon>
        <taxon>Kribbellaceae</taxon>
        <taxon>Kribbella</taxon>
    </lineage>
</organism>
<dbReference type="Gene3D" id="3.40.710.10">
    <property type="entry name" value="DD-peptidase/beta-lactamase superfamily"/>
    <property type="match status" value="1"/>
</dbReference>
<feature type="compositionally biased region" description="Basic and acidic residues" evidence="1">
    <location>
        <begin position="16"/>
        <end position="25"/>
    </location>
</feature>
<evidence type="ECO:0000313" key="3">
    <source>
        <dbReference type="EMBL" id="QNE21763.1"/>
    </source>
</evidence>
<dbReference type="InterPro" id="IPR001466">
    <property type="entry name" value="Beta-lactam-related"/>
</dbReference>
<feature type="domain" description="Beta-lactamase-related" evidence="2">
    <location>
        <begin position="35"/>
        <end position="169"/>
    </location>
</feature>
<evidence type="ECO:0000256" key="1">
    <source>
        <dbReference type="SAM" id="MobiDB-lite"/>
    </source>
</evidence>
<feature type="compositionally biased region" description="Low complexity" evidence="1">
    <location>
        <begin position="1"/>
        <end position="11"/>
    </location>
</feature>
<dbReference type="PANTHER" id="PTHR46825:SF9">
    <property type="entry name" value="BETA-LACTAMASE-RELATED DOMAIN-CONTAINING PROTEIN"/>
    <property type="match status" value="1"/>
</dbReference>
<dbReference type="EMBL" id="CP043661">
    <property type="protein sequence ID" value="QNE21763.1"/>
    <property type="molecule type" value="Genomic_DNA"/>
</dbReference>
<dbReference type="Pfam" id="PF00144">
    <property type="entry name" value="Beta-lactamase"/>
    <property type="match status" value="1"/>
</dbReference>
<dbReference type="InterPro" id="IPR050491">
    <property type="entry name" value="AmpC-like"/>
</dbReference>
<dbReference type="RefSeq" id="WP_185444169.1">
    <property type="nucleotide sequence ID" value="NZ_CP043661.1"/>
</dbReference>
<dbReference type="SUPFAM" id="SSF56601">
    <property type="entry name" value="beta-lactamase/transpeptidase-like"/>
    <property type="match status" value="1"/>
</dbReference>
<evidence type="ECO:0000259" key="2">
    <source>
        <dbReference type="Pfam" id="PF00144"/>
    </source>
</evidence>
<accession>A0A7G6X698</accession>
<dbReference type="KEGG" id="kqi:F1D05_32385"/>
<sequence>MTSAPSSTSSRRTSRHSAEVGDIPDRASAPLPDPLVAEGRLSLDDQVTKLLPEASIDEWITVRHLLTHTSGIDGDIFTDTGRGDDCVSKYVALLGDVDHLFAPGEAYSYCNAGFVLLGRLIEVLDERSWDESLHARLIMPLGLRETVTLPEEAILRRAAVGHLADGTTVSTWQLPRSLTFPFHLGFTPLVLGFAPSSWGSPPCLGVRPLVLGFAPLSWGSPPCLGVHPLVLGFTHCCANGGTPRRGGKHTEHPRRAPSGGLRPVD</sequence>